<dbReference type="PROSITE" id="PS50088">
    <property type="entry name" value="ANK_REPEAT"/>
    <property type="match status" value="1"/>
</dbReference>
<dbReference type="AlphaFoldDB" id="A0A1Z5KSW6"/>
<keyword evidence="2 3" id="KW-0040">ANK repeat</keyword>
<evidence type="ECO:0000256" key="2">
    <source>
        <dbReference type="ARBA" id="ARBA00023043"/>
    </source>
</evidence>
<dbReference type="Proteomes" id="UP000198406">
    <property type="component" value="Unassembled WGS sequence"/>
</dbReference>
<dbReference type="PANTHER" id="PTHR24178:SF41">
    <property type="entry name" value="ANKYRIN-2 ISOFORM X1"/>
    <property type="match status" value="1"/>
</dbReference>
<dbReference type="SUPFAM" id="SSF48403">
    <property type="entry name" value="Ankyrin repeat"/>
    <property type="match status" value="1"/>
</dbReference>
<dbReference type="EMBL" id="BDSP01000289">
    <property type="protein sequence ID" value="GAX29414.1"/>
    <property type="molecule type" value="Genomic_DNA"/>
</dbReference>
<gene>
    <name evidence="5" type="ORF">FisN_16Hh146</name>
</gene>
<dbReference type="PANTHER" id="PTHR24178">
    <property type="entry name" value="MOLTING PROTEIN MLT-4"/>
    <property type="match status" value="1"/>
</dbReference>
<feature type="compositionally biased region" description="Basic and acidic residues" evidence="4">
    <location>
        <begin position="1"/>
        <end position="16"/>
    </location>
</feature>
<protein>
    <submittedName>
        <fullName evidence="5">Uncharacterized protein</fullName>
    </submittedName>
</protein>
<dbReference type="Gene3D" id="1.25.40.20">
    <property type="entry name" value="Ankyrin repeat-containing domain"/>
    <property type="match status" value="1"/>
</dbReference>
<proteinExistence type="predicted"/>
<organism evidence="5 6">
    <name type="scientific">Fistulifera solaris</name>
    <name type="common">Oleaginous diatom</name>
    <dbReference type="NCBI Taxonomy" id="1519565"/>
    <lineage>
        <taxon>Eukaryota</taxon>
        <taxon>Sar</taxon>
        <taxon>Stramenopiles</taxon>
        <taxon>Ochrophyta</taxon>
        <taxon>Bacillariophyta</taxon>
        <taxon>Bacillariophyceae</taxon>
        <taxon>Bacillariophycidae</taxon>
        <taxon>Naviculales</taxon>
        <taxon>Naviculaceae</taxon>
        <taxon>Fistulifera</taxon>
    </lineage>
</organism>
<evidence type="ECO:0000256" key="1">
    <source>
        <dbReference type="ARBA" id="ARBA00022737"/>
    </source>
</evidence>
<dbReference type="InParanoid" id="A0A1Z5KSW6"/>
<comment type="caution">
    <text evidence="5">The sequence shown here is derived from an EMBL/GenBank/DDBJ whole genome shotgun (WGS) entry which is preliminary data.</text>
</comment>
<keyword evidence="6" id="KW-1185">Reference proteome</keyword>
<dbReference type="PROSITE" id="PS50297">
    <property type="entry name" value="ANK_REP_REGION"/>
    <property type="match status" value="1"/>
</dbReference>
<reference evidence="5 6" key="1">
    <citation type="journal article" date="2015" name="Plant Cell">
        <title>Oil accumulation by the oleaginous diatom Fistulifera solaris as revealed by the genome and transcriptome.</title>
        <authorList>
            <person name="Tanaka T."/>
            <person name="Maeda Y."/>
            <person name="Veluchamy A."/>
            <person name="Tanaka M."/>
            <person name="Abida H."/>
            <person name="Marechal E."/>
            <person name="Bowler C."/>
            <person name="Muto M."/>
            <person name="Sunaga Y."/>
            <person name="Tanaka M."/>
            <person name="Yoshino T."/>
            <person name="Taniguchi T."/>
            <person name="Fukuda Y."/>
            <person name="Nemoto M."/>
            <person name="Matsumoto M."/>
            <person name="Wong P.S."/>
            <person name="Aburatani S."/>
            <person name="Fujibuchi W."/>
        </authorList>
    </citation>
    <scope>NUCLEOTIDE SEQUENCE [LARGE SCALE GENOMIC DNA]</scope>
    <source>
        <strain evidence="5 6">JPCC DA0580</strain>
    </source>
</reference>
<dbReference type="InterPro" id="IPR002110">
    <property type="entry name" value="Ankyrin_rpt"/>
</dbReference>
<dbReference type="SMART" id="SM00248">
    <property type="entry name" value="ANK"/>
    <property type="match status" value="2"/>
</dbReference>
<evidence type="ECO:0000313" key="6">
    <source>
        <dbReference type="Proteomes" id="UP000198406"/>
    </source>
</evidence>
<sequence>MNQQDKLEIVPQKELEQADDDDDSDGSDSSFEDDSDDDSEEEDDEHEPQHPSVEKTQRQLFLSQAMQSLLRGAVGSTGDLPSMMASTSVQPISRVGSDTAINRGGRILYHVQTASAVAVKDDQRKPIQVLRDILGEAFCIRSYRDYDFWAPWNSDGYTMELTSAVRQHDLKKIREIAAKGQNLQCTNKFGESVVHTAARRGAFDILLLFLEQGVSLRVCCEQGRNPLHDACWTGRPDFEVVKLLLEYEIRFLLAADKRGLIPLEYIPNAAWGEWEIFFNENRDLLLKY</sequence>
<dbReference type="InterPro" id="IPR036770">
    <property type="entry name" value="Ankyrin_rpt-contain_sf"/>
</dbReference>
<feature type="repeat" description="ANK" evidence="3">
    <location>
        <begin position="222"/>
        <end position="246"/>
    </location>
</feature>
<name>A0A1Z5KSW6_FISSO</name>
<evidence type="ECO:0000313" key="5">
    <source>
        <dbReference type="EMBL" id="GAX29414.1"/>
    </source>
</evidence>
<keyword evidence="1" id="KW-0677">Repeat</keyword>
<evidence type="ECO:0000256" key="3">
    <source>
        <dbReference type="PROSITE-ProRule" id="PRU00023"/>
    </source>
</evidence>
<feature type="region of interest" description="Disordered" evidence="4">
    <location>
        <begin position="1"/>
        <end position="56"/>
    </location>
</feature>
<dbReference type="OrthoDB" id="204260at2759"/>
<evidence type="ECO:0000256" key="4">
    <source>
        <dbReference type="SAM" id="MobiDB-lite"/>
    </source>
</evidence>
<feature type="compositionally biased region" description="Acidic residues" evidence="4">
    <location>
        <begin position="17"/>
        <end position="46"/>
    </location>
</feature>
<feature type="compositionally biased region" description="Basic and acidic residues" evidence="4">
    <location>
        <begin position="47"/>
        <end position="56"/>
    </location>
</feature>
<dbReference type="Pfam" id="PF12796">
    <property type="entry name" value="Ank_2"/>
    <property type="match status" value="1"/>
</dbReference>
<accession>A0A1Z5KSW6</accession>